<dbReference type="EMBL" id="LUEZ02000158">
    <property type="protein sequence ID" value="RDB15474.1"/>
    <property type="molecule type" value="Genomic_DNA"/>
</dbReference>
<evidence type="ECO:0000313" key="3">
    <source>
        <dbReference type="Proteomes" id="UP000076154"/>
    </source>
</evidence>
<keyword evidence="3" id="KW-1185">Reference proteome</keyword>
<feature type="compositionally biased region" description="Basic and acidic residues" evidence="1">
    <location>
        <begin position="9"/>
        <end position="19"/>
    </location>
</feature>
<sequence>MGRLSEPQDLERRHPDTHLSHSPCSSCTEDVSRSSLMRRWHTIGTLMSCPPPPRTSFSITFDPLSPPLIVVTLTKTSHLHSQLAIGRLRRITQHILHAPWIWNIRAVSSKVYQFRAPSRPLNPYRVDSTSLRFLSCIQLYVLPVLCGFLIHLSSYSRIIDSFSMHDGRLESFELHEDGVARGKWYDSRFLLRAAPVFAFETREG</sequence>
<gene>
    <name evidence="2" type="ORF">Hypma_004259</name>
</gene>
<reference evidence="2" key="1">
    <citation type="submission" date="2018-04" db="EMBL/GenBank/DDBJ databases">
        <title>Whole genome sequencing of Hypsizygus marmoreus.</title>
        <authorList>
            <person name="Choi I.-G."/>
            <person name="Min B."/>
            <person name="Kim J.-G."/>
            <person name="Kim S."/>
            <person name="Oh Y.-L."/>
            <person name="Kong W.-S."/>
            <person name="Park H."/>
            <person name="Jeong J."/>
            <person name="Song E.-S."/>
        </authorList>
    </citation>
    <scope>NUCLEOTIDE SEQUENCE [LARGE SCALE GENOMIC DNA]</scope>
    <source>
        <strain evidence="2">51987-8</strain>
    </source>
</reference>
<evidence type="ECO:0000313" key="2">
    <source>
        <dbReference type="EMBL" id="RDB15474.1"/>
    </source>
</evidence>
<proteinExistence type="predicted"/>
<evidence type="ECO:0000256" key="1">
    <source>
        <dbReference type="SAM" id="MobiDB-lite"/>
    </source>
</evidence>
<name>A0A369J7M0_HYPMA</name>
<feature type="region of interest" description="Disordered" evidence="1">
    <location>
        <begin position="1"/>
        <end position="28"/>
    </location>
</feature>
<accession>A0A369J7M0</accession>
<dbReference type="Proteomes" id="UP000076154">
    <property type="component" value="Unassembled WGS sequence"/>
</dbReference>
<dbReference type="InParanoid" id="A0A369J7M0"/>
<protein>
    <submittedName>
        <fullName evidence="2">Uncharacterized protein</fullName>
    </submittedName>
</protein>
<comment type="caution">
    <text evidence="2">The sequence shown here is derived from an EMBL/GenBank/DDBJ whole genome shotgun (WGS) entry which is preliminary data.</text>
</comment>
<dbReference type="AlphaFoldDB" id="A0A369J7M0"/>
<organism evidence="2 3">
    <name type="scientific">Hypsizygus marmoreus</name>
    <name type="common">White beech mushroom</name>
    <name type="synonym">Agaricus marmoreus</name>
    <dbReference type="NCBI Taxonomy" id="39966"/>
    <lineage>
        <taxon>Eukaryota</taxon>
        <taxon>Fungi</taxon>
        <taxon>Dikarya</taxon>
        <taxon>Basidiomycota</taxon>
        <taxon>Agaricomycotina</taxon>
        <taxon>Agaricomycetes</taxon>
        <taxon>Agaricomycetidae</taxon>
        <taxon>Agaricales</taxon>
        <taxon>Tricholomatineae</taxon>
        <taxon>Lyophyllaceae</taxon>
        <taxon>Hypsizygus</taxon>
    </lineage>
</organism>